<reference evidence="3 4" key="1">
    <citation type="submission" date="2018-11" db="EMBL/GenBank/DDBJ databases">
        <title>Draft genome sequence of Cellulomonas takizawaensis strain TKZ-21.</title>
        <authorList>
            <person name="Yamamura H."/>
            <person name="Hayashi T."/>
            <person name="Hamada M."/>
            <person name="Serisawa Y."/>
            <person name="Matsuyama K."/>
            <person name="Nakagawa Y."/>
            <person name="Otoguro M."/>
            <person name="Yanagida F."/>
            <person name="Hayakawa M."/>
        </authorList>
    </citation>
    <scope>NUCLEOTIDE SEQUENCE [LARGE SCALE GENOMIC DNA]</scope>
    <source>
        <strain evidence="3 4">TKZ-21</strain>
    </source>
</reference>
<dbReference type="RefSeq" id="WP_124341982.1">
    <property type="nucleotide sequence ID" value="NZ_BHYL01000068.1"/>
</dbReference>
<comment type="similarity">
    <text evidence="1">Belongs to the thioredoxin family. DsbA subfamily.</text>
</comment>
<name>A0A401UY42_9CELL</name>
<evidence type="ECO:0000313" key="4">
    <source>
        <dbReference type="Proteomes" id="UP000288246"/>
    </source>
</evidence>
<dbReference type="PROSITE" id="PS51352">
    <property type="entry name" value="THIOREDOXIN_2"/>
    <property type="match status" value="1"/>
</dbReference>
<dbReference type="OrthoDB" id="117402at2"/>
<dbReference type="Proteomes" id="UP000288246">
    <property type="component" value="Unassembled WGS sequence"/>
</dbReference>
<gene>
    <name evidence="3" type="ORF">CTKZ_10120</name>
</gene>
<keyword evidence="4" id="KW-1185">Reference proteome</keyword>
<dbReference type="AlphaFoldDB" id="A0A401UY42"/>
<dbReference type="InterPro" id="IPR013766">
    <property type="entry name" value="Thioredoxin_domain"/>
</dbReference>
<accession>A0A401UY42</accession>
<feature type="domain" description="Thioredoxin" evidence="2">
    <location>
        <begin position="1"/>
        <end position="170"/>
    </location>
</feature>
<proteinExistence type="inferred from homology"/>
<dbReference type="Gene3D" id="3.40.30.10">
    <property type="entry name" value="Glutaredoxin"/>
    <property type="match status" value="1"/>
</dbReference>
<sequence>MTPDLAPERHVYGNPDAPVTILEFGDLECPYCRAAAPVLREVVDTSDGLARLVWRHFPLFEVHPYALTAALASEAAASVGRFWDLHAVLLAHQDRLAEPDLRRYARDLGIDPALVAGEAAQAFAPAVESDYLAAVEQGVRGTPTILVDGVVQAGKPQVETLRAAVVAAARRRGIPV</sequence>
<dbReference type="PANTHER" id="PTHR13887">
    <property type="entry name" value="GLUTATHIONE S-TRANSFERASE KAPPA"/>
    <property type="match status" value="1"/>
</dbReference>
<dbReference type="PANTHER" id="PTHR13887:SF55">
    <property type="entry name" value="SLR0313 PROTEIN"/>
    <property type="match status" value="1"/>
</dbReference>
<dbReference type="Pfam" id="PF13462">
    <property type="entry name" value="Thioredoxin_4"/>
    <property type="match status" value="1"/>
</dbReference>
<protein>
    <recommendedName>
        <fullName evidence="2">Thioredoxin domain-containing protein</fullName>
    </recommendedName>
</protein>
<dbReference type="InterPro" id="IPR012336">
    <property type="entry name" value="Thioredoxin-like_fold"/>
</dbReference>
<evidence type="ECO:0000313" key="3">
    <source>
        <dbReference type="EMBL" id="GCD19450.1"/>
    </source>
</evidence>
<dbReference type="SUPFAM" id="SSF52833">
    <property type="entry name" value="Thioredoxin-like"/>
    <property type="match status" value="1"/>
</dbReference>
<organism evidence="3 4">
    <name type="scientific">Cellulomonas algicola</name>
    <dbReference type="NCBI Taxonomy" id="2071633"/>
    <lineage>
        <taxon>Bacteria</taxon>
        <taxon>Bacillati</taxon>
        <taxon>Actinomycetota</taxon>
        <taxon>Actinomycetes</taxon>
        <taxon>Micrococcales</taxon>
        <taxon>Cellulomonadaceae</taxon>
        <taxon>Cellulomonas</taxon>
    </lineage>
</organism>
<evidence type="ECO:0000259" key="2">
    <source>
        <dbReference type="PROSITE" id="PS51352"/>
    </source>
</evidence>
<evidence type="ECO:0000256" key="1">
    <source>
        <dbReference type="ARBA" id="ARBA00005791"/>
    </source>
</evidence>
<dbReference type="InterPro" id="IPR036249">
    <property type="entry name" value="Thioredoxin-like_sf"/>
</dbReference>
<dbReference type="EMBL" id="BHYL01000068">
    <property type="protein sequence ID" value="GCD19450.1"/>
    <property type="molecule type" value="Genomic_DNA"/>
</dbReference>
<comment type="caution">
    <text evidence="3">The sequence shown here is derived from an EMBL/GenBank/DDBJ whole genome shotgun (WGS) entry which is preliminary data.</text>
</comment>